<name>A0A540WR76_9BACT</name>
<feature type="region of interest" description="Disordered" evidence="1">
    <location>
        <begin position="25"/>
        <end position="55"/>
    </location>
</feature>
<evidence type="ECO:0000256" key="1">
    <source>
        <dbReference type="SAM" id="MobiDB-lite"/>
    </source>
</evidence>
<dbReference type="Gene3D" id="2.60.120.200">
    <property type="match status" value="1"/>
</dbReference>
<sequence>MRFKVTLLLPIALLAWGVMPACSGDDDDKPGDGGSNPTDSGTDAGSHPGDGGTGNASCPTGAILCETFENGSAGWDVGREHATIEADGTKPHTGSRSLHVVTEDGIDEKQNEGEAIGRWMKSIPPFDTQLFVRAHVFMNAFPGDQGQMGTYFVLFSDTNSDFGGIELQVIRDTGFALDDWSARTGQGWNRQGPPVNLGMSTGRWVCLEWEVRRPTASSTHGNARVYVDGALAHDFTDIGMRSFNNFWVGYGFVHPQGPSASETWVDNLVVSRTQRVGCE</sequence>
<comment type="caution">
    <text evidence="3">The sequence shown here is derived from an EMBL/GenBank/DDBJ whole genome shotgun (WGS) entry which is preliminary data.</text>
</comment>
<keyword evidence="2" id="KW-0732">Signal</keyword>
<dbReference type="RefSeq" id="WP_141646751.1">
    <property type="nucleotide sequence ID" value="NZ_VIFM01000185.1"/>
</dbReference>
<gene>
    <name evidence="3" type="ORF">FJV41_33950</name>
</gene>
<dbReference type="AlphaFoldDB" id="A0A540WR76"/>
<dbReference type="OrthoDB" id="1164393at2"/>
<accession>A0A540WR76</accession>
<dbReference type="EMBL" id="VIFM01000185">
    <property type="protein sequence ID" value="TQF11509.1"/>
    <property type="molecule type" value="Genomic_DNA"/>
</dbReference>
<evidence type="ECO:0000313" key="4">
    <source>
        <dbReference type="Proteomes" id="UP000315369"/>
    </source>
</evidence>
<reference evidence="3 4" key="1">
    <citation type="submission" date="2019-06" db="EMBL/GenBank/DDBJ databases">
        <authorList>
            <person name="Livingstone P."/>
            <person name="Whitworth D."/>
        </authorList>
    </citation>
    <scope>NUCLEOTIDE SEQUENCE [LARGE SCALE GENOMIC DNA]</scope>
    <source>
        <strain evidence="3 4">AM401</strain>
    </source>
</reference>
<evidence type="ECO:0000256" key="2">
    <source>
        <dbReference type="SAM" id="SignalP"/>
    </source>
</evidence>
<dbReference type="Proteomes" id="UP000315369">
    <property type="component" value="Unassembled WGS sequence"/>
</dbReference>
<protein>
    <recommendedName>
        <fullName evidence="5">Lipoprotein</fullName>
    </recommendedName>
</protein>
<keyword evidence="4" id="KW-1185">Reference proteome</keyword>
<organism evidence="3 4">
    <name type="scientific">Myxococcus llanfairpwllgwyngyllgogerychwyrndrobwllllantysiliogogogochensis</name>
    <dbReference type="NCBI Taxonomy" id="2590453"/>
    <lineage>
        <taxon>Bacteria</taxon>
        <taxon>Pseudomonadati</taxon>
        <taxon>Myxococcota</taxon>
        <taxon>Myxococcia</taxon>
        <taxon>Myxococcales</taxon>
        <taxon>Cystobacterineae</taxon>
        <taxon>Myxococcaceae</taxon>
        <taxon>Myxococcus</taxon>
    </lineage>
</organism>
<proteinExistence type="predicted"/>
<evidence type="ECO:0008006" key="5">
    <source>
        <dbReference type="Google" id="ProtNLM"/>
    </source>
</evidence>
<feature type="signal peptide" evidence="2">
    <location>
        <begin position="1"/>
        <end position="23"/>
    </location>
</feature>
<evidence type="ECO:0000313" key="3">
    <source>
        <dbReference type="EMBL" id="TQF11509.1"/>
    </source>
</evidence>
<feature type="chain" id="PRO_5022127416" description="Lipoprotein" evidence="2">
    <location>
        <begin position="24"/>
        <end position="279"/>
    </location>
</feature>